<dbReference type="Proteomes" id="UP001386955">
    <property type="component" value="Unassembled WGS sequence"/>
</dbReference>
<sequence>MHSPAAVVNEIIILSHFFVFSVPKSRQENMTILILKCETCNYSFAFSMVVPKLFLGCEIIAYCTKLLIECSCSFRSVKLTTERCRFMFTFGEQLTMLQCQYVSWVLSHDRCSGCACLFMMNIKQCDFGPGTFWRFVPKLYDDASVLCFLFGWATSHNKHVPFVLVHLSCKDCTAPHSFQHRTQPVFR</sequence>
<keyword evidence="2" id="KW-1185">Reference proteome</keyword>
<accession>A0AAN9SBD9</accession>
<evidence type="ECO:0000313" key="1">
    <source>
        <dbReference type="EMBL" id="KAK7390807.1"/>
    </source>
</evidence>
<comment type="caution">
    <text evidence="1">The sequence shown here is derived from an EMBL/GenBank/DDBJ whole genome shotgun (WGS) entry which is preliminary data.</text>
</comment>
<protein>
    <submittedName>
        <fullName evidence="1">Uncharacterized protein</fullName>
    </submittedName>
</protein>
<dbReference type="AlphaFoldDB" id="A0AAN9SBD9"/>
<dbReference type="EMBL" id="JAYMYS010000005">
    <property type="protein sequence ID" value="KAK7390807.1"/>
    <property type="molecule type" value="Genomic_DNA"/>
</dbReference>
<proteinExistence type="predicted"/>
<gene>
    <name evidence="1" type="ORF">VNO78_18892</name>
</gene>
<organism evidence="1 2">
    <name type="scientific">Psophocarpus tetragonolobus</name>
    <name type="common">Winged bean</name>
    <name type="synonym">Dolichos tetragonolobus</name>
    <dbReference type="NCBI Taxonomy" id="3891"/>
    <lineage>
        <taxon>Eukaryota</taxon>
        <taxon>Viridiplantae</taxon>
        <taxon>Streptophyta</taxon>
        <taxon>Embryophyta</taxon>
        <taxon>Tracheophyta</taxon>
        <taxon>Spermatophyta</taxon>
        <taxon>Magnoliopsida</taxon>
        <taxon>eudicotyledons</taxon>
        <taxon>Gunneridae</taxon>
        <taxon>Pentapetalae</taxon>
        <taxon>rosids</taxon>
        <taxon>fabids</taxon>
        <taxon>Fabales</taxon>
        <taxon>Fabaceae</taxon>
        <taxon>Papilionoideae</taxon>
        <taxon>50 kb inversion clade</taxon>
        <taxon>NPAAA clade</taxon>
        <taxon>indigoferoid/millettioid clade</taxon>
        <taxon>Phaseoleae</taxon>
        <taxon>Psophocarpus</taxon>
    </lineage>
</organism>
<evidence type="ECO:0000313" key="2">
    <source>
        <dbReference type="Proteomes" id="UP001386955"/>
    </source>
</evidence>
<reference evidence="1 2" key="1">
    <citation type="submission" date="2024-01" db="EMBL/GenBank/DDBJ databases">
        <title>The genomes of 5 underutilized Papilionoideae crops provide insights into root nodulation and disease resistanc.</title>
        <authorList>
            <person name="Jiang F."/>
        </authorList>
    </citation>
    <scope>NUCLEOTIDE SEQUENCE [LARGE SCALE GENOMIC DNA]</scope>
    <source>
        <strain evidence="1">DUOXIRENSHENG_FW03</strain>
        <tissue evidence="1">Leaves</tissue>
    </source>
</reference>
<name>A0AAN9SBD9_PSOTE</name>